<reference evidence="1 2" key="1">
    <citation type="journal article" date="2022" name="DNA Res.">
        <title>Chromosomal-level genome assembly of the orchid tree Bauhinia variegata (Leguminosae; Cercidoideae) supports the allotetraploid origin hypothesis of Bauhinia.</title>
        <authorList>
            <person name="Zhong Y."/>
            <person name="Chen Y."/>
            <person name="Zheng D."/>
            <person name="Pang J."/>
            <person name="Liu Y."/>
            <person name="Luo S."/>
            <person name="Meng S."/>
            <person name="Qian L."/>
            <person name="Wei D."/>
            <person name="Dai S."/>
            <person name="Zhou R."/>
        </authorList>
    </citation>
    <scope>NUCLEOTIDE SEQUENCE [LARGE SCALE GENOMIC DNA]</scope>
    <source>
        <strain evidence="1">BV-YZ2020</strain>
    </source>
</reference>
<sequence length="239" mass="26058">MESFKFLKGYGKVDGDHLEDQPLQHQQRRVSHKTLVATISIFGILFLTLIVGMMLGALITDSETESPRTQTPSNSANSVDSIKTVCNVTRFPASCVSTLSSSLNPSIPNDPEAIFKLSLQVSIAELSKLSSFFKNTNGSALADCKDQIDDALSRLSDSVSAMEAGEKALTDAKINDIQTWISAAVTDQESCLDGLEEMESNAIGEVKSKMKNCREYTSNSLAIIAHIRPLLDQFHMSLH</sequence>
<keyword evidence="2" id="KW-1185">Reference proteome</keyword>
<dbReference type="Proteomes" id="UP000828941">
    <property type="component" value="Chromosome 6"/>
</dbReference>
<protein>
    <submittedName>
        <fullName evidence="1">Uncharacterized protein</fullName>
    </submittedName>
</protein>
<gene>
    <name evidence="1" type="ORF">L6164_014593</name>
</gene>
<proteinExistence type="predicted"/>
<name>A0ACB9NI31_BAUVA</name>
<accession>A0ACB9NI31</accession>
<organism evidence="1 2">
    <name type="scientific">Bauhinia variegata</name>
    <name type="common">Purple orchid tree</name>
    <name type="synonym">Phanera variegata</name>
    <dbReference type="NCBI Taxonomy" id="167791"/>
    <lineage>
        <taxon>Eukaryota</taxon>
        <taxon>Viridiplantae</taxon>
        <taxon>Streptophyta</taxon>
        <taxon>Embryophyta</taxon>
        <taxon>Tracheophyta</taxon>
        <taxon>Spermatophyta</taxon>
        <taxon>Magnoliopsida</taxon>
        <taxon>eudicotyledons</taxon>
        <taxon>Gunneridae</taxon>
        <taxon>Pentapetalae</taxon>
        <taxon>rosids</taxon>
        <taxon>fabids</taxon>
        <taxon>Fabales</taxon>
        <taxon>Fabaceae</taxon>
        <taxon>Cercidoideae</taxon>
        <taxon>Cercideae</taxon>
        <taxon>Bauhiniinae</taxon>
        <taxon>Bauhinia</taxon>
    </lineage>
</organism>
<evidence type="ECO:0000313" key="2">
    <source>
        <dbReference type="Proteomes" id="UP000828941"/>
    </source>
</evidence>
<comment type="caution">
    <text evidence="1">The sequence shown here is derived from an EMBL/GenBank/DDBJ whole genome shotgun (WGS) entry which is preliminary data.</text>
</comment>
<evidence type="ECO:0000313" key="1">
    <source>
        <dbReference type="EMBL" id="KAI4336014.1"/>
    </source>
</evidence>
<dbReference type="EMBL" id="CM039431">
    <property type="protein sequence ID" value="KAI4336014.1"/>
    <property type="molecule type" value="Genomic_DNA"/>
</dbReference>